<name>F4RZE3_MELLP</name>
<evidence type="ECO:0000313" key="3">
    <source>
        <dbReference type="Proteomes" id="UP000001072"/>
    </source>
</evidence>
<dbReference type="VEuPathDB" id="FungiDB:MELLADRAFT_124035"/>
<keyword evidence="1" id="KW-0732">Signal</keyword>
<dbReference type="InParanoid" id="F4RZE3"/>
<dbReference type="KEGG" id="mlr:MELLADRAFT_124035"/>
<dbReference type="GeneID" id="18926583"/>
<feature type="signal peptide" evidence="1">
    <location>
        <begin position="1"/>
        <end position="24"/>
    </location>
</feature>
<sequence>MMDSHTTLLLMCLTLSGLVYQVISIGTFIRCCDANKGPEQQLGCVGDNFHVANCQGKNVELSCEKVDYLGNQAKCPNDPRKYAFPDKSRCEGTKTPRCVDISGPNTIQDLPVVQEPIGKFIRCCDANQGTKRQLGCEGENFTKATCGGKEVELTCMGVDYIGNQARCPDDKRKFPFPEKHQCKDKKTPRCVDISSVTK</sequence>
<proteinExistence type="predicted"/>
<dbReference type="AlphaFoldDB" id="F4RZE3"/>
<feature type="chain" id="PRO_5003318120" evidence="1">
    <location>
        <begin position="25"/>
        <end position="198"/>
    </location>
</feature>
<dbReference type="Proteomes" id="UP000001072">
    <property type="component" value="Unassembled WGS sequence"/>
</dbReference>
<gene>
    <name evidence="2" type="ORF">MELLADRAFT_124035</name>
</gene>
<evidence type="ECO:0000313" key="2">
    <source>
        <dbReference type="EMBL" id="EGG02211.1"/>
    </source>
</evidence>
<keyword evidence="3" id="KW-1185">Reference proteome</keyword>
<dbReference type="RefSeq" id="XP_007414468.1">
    <property type="nucleotide sequence ID" value="XM_007414406.1"/>
</dbReference>
<dbReference type="EMBL" id="GL883132">
    <property type="protein sequence ID" value="EGG02211.1"/>
    <property type="molecule type" value="Genomic_DNA"/>
</dbReference>
<evidence type="ECO:0000256" key="1">
    <source>
        <dbReference type="SAM" id="SignalP"/>
    </source>
</evidence>
<dbReference type="OrthoDB" id="10286498at2759"/>
<protein>
    <submittedName>
        <fullName evidence="2">Secreted protein</fullName>
    </submittedName>
</protein>
<accession>F4RZE3</accession>
<dbReference type="HOGENOM" id="CLU_1378411_0_0_1"/>
<reference evidence="3" key="1">
    <citation type="journal article" date="2011" name="Proc. Natl. Acad. Sci. U.S.A.">
        <title>Obligate biotrophy features unraveled by the genomic analysis of rust fungi.</title>
        <authorList>
            <person name="Duplessis S."/>
            <person name="Cuomo C.A."/>
            <person name="Lin Y.-C."/>
            <person name="Aerts A."/>
            <person name="Tisserant E."/>
            <person name="Veneault-Fourrey C."/>
            <person name="Joly D.L."/>
            <person name="Hacquard S."/>
            <person name="Amselem J."/>
            <person name="Cantarel B.L."/>
            <person name="Chiu R."/>
            <person name="Coutinho P.M."/>
            <person name="Feau N."/>
            <person name="Field M."/>
            <person name="Frey P."/>
            <person name="Gelhaye E."/>
            <person name="Goldberg J."/>
            <person name="Grabherr M.G."/>
            <person name="Kodira C.D."/>
            <person name="Kohler A."/>
            <person name="Kuees U."/>
            <person name="Lindquist E.A."/>
            <person name="Lucas S.M."/>
            <person name="Mago R."/>
            <person name="Mauceli E."/>
            <person name="Morin E."/>
            <person name="Murat C."/>
            <person name="Pangilinan J.L."/>
            <person name="Park R."/>
            <person name="Pearson M."/>
            <person name="Quesneville H."/>
            <person name="Rouhier N."/>
            <person name="Sakthikumar S."/>
            <person name="Salamov A.A."/>
            <person name="Schmutz J."/>
            <person name="Selles B."/>
            <person name="Shapiro H."/>
            <person name="Tanguay P."/>
            <person name="Tuskan G.A."/>
            <person name="Henrissat B."/>
            <person name="Van de Peer Y."/>
            <person name="Rouze P."/>
            <person name="Ellis J.G."/>
            <person name="Dodds P.N."/>
            <person name="Schein J.E."/>
            <person name="Zhong S."/>
            <person name="Hamelin R.C."/>
            <person name="Grigoriev I.V."/>
            <person name="Szabo L.J."/>
            <person name="Martin F."/>
        </authorList>
    </citation>
    <scope>NUCLEOTIDE SEQUENCE [LARGE SCALE GENOMIC DNA]</scope>
    <source>
        <strain evidence="3">98AG31 / pathotype 3-4-7</strain>
    </source>
</reference>
<organism evidence="3">
    <name type="scientific">Melampsora larici-populina (strain 98AG31 / pathotype 3-4-7)</name>
    <name type="common">Poplar leaf rust fungus</name>
    <dbReference type="NCBI Taxonomy" id="747676"/>
    <lineage>
        <taxon>Eukaryota</taxon>
        <taxon>Fungi</taxon>
        <taxon>Dikarya</taxon>
        <taxon>Basidiomycota</taxon>
        <taxon>Pucciniomycotina</taxon>
        <taxon>Pucciniomycetes</taxon>
        <taxon>Pucciniales</taxon>
        <taxon>Melampsoraceae</taxon>
        <taxon>Melampsora</taxon>
    </lineage>
</organism>